<gene>
    <name evidence="1" type="ORF">Acor_83320</name>
</gene>
<dbReference type="Proteomes" id="UP000334990">
    <property type="component" value="Unassembled WGS sequence"/>
</dbReference>
<evidence type="ECO:0000313" key="2">
    <source>
        <dbReference type="Proteomes" id="UP000334990"/>
    </source>
</evidence>
<evidence type="ECO:0000313" key="1">
    <source>
        <dbReference type="EMBL" id="GES06263.1"/>
    </source>
</evidence>
<name>A0A5M3WGM8_9ACTN</name>
<comment type="caution">
    <text evidence="1">The sequence shown here is derived from an EMBL/GenBank/DDBJ whole genome shotgun (WGS) entry which is preliminary data.</text>
</comment>
<dbReference type="AlphaFoldDB" id="A0A5M3WGM8"/>
<protein>
    <recommendedName>
        <fullName evidence="3">Helix-turn-helix domain-containing protein</fullName>
    </recommendedName>
</protein>
<dbReference type="EMBL" id="BLAD01000144">
    <property type="protein sequence ID" value="GES06263.1"/>
    <property type="molecule type" value="Genomic_DNA"/>
</dbReference>
<proteinExistence type="predicted"/>
<evidence type="ECO:0008006" key="3">
    <source>
        <dbReference type="Google" id="ProtNLM"/>
    </source>
</evidence>
<accession>A0A5M3WGM8</accession>
<reference evidence="1 2" key="1">
    <citation type="submission" date="2019-10" db="EMBL/GenBank/DDBJ databases">
        <title>Whole genome shotgun sequence of Acrocarpospora corrugata NBRC 13972.</title>
        <authorList>
            <person name="Ichikawa N."/>
            <person name="Kimura A."/>
            <person name="Kitahashi Y."/>
            <person name="Komaki H."/>
            <person name="Oguchi A."/>
        </authorList>
    </citation>
    <scope>NUCLEOTIDE SEQUENCE [LARGE SCALE GENOMIC DNA]</scope>
    <source>
        <strain evidence="1 2">NBRC 13972</strain>
    </source>
</reference>
<keyword evidence="2" id="KW-1185">Reference proteome</keyword>
<organism evidence="1 2">
    <name type="scientific">Acrocarpospora corrugata</name>
    <dbReference type="NCBI Taxonomy" id="35763"/>
    <lineage>
        <taxon>Bacteria</taxon>
        <taxon>Bacillati</taxon>
        <taxon>Actinomycetota</taxon>
        <taxon>Actinomycetes</taxon>
        <taxon>Streptosporangiales</taxon>
        <taxon>Streptosporangiaceae</taxon>
        <taxon>Acrocarpospora</taxon>
    </lineage>
</organism>
<sequence>MTRQAAWLTVPQILTELDIPRRTWQRWRALGKTPACSRFPNGTLRVKRCDYETWLDSMAESSPAGGCR</sequence>